<dbReference type="OMA" id="VFCLTHD"/>
<reference evidence="3" key="1">
    <citation type="journal article" date="2012" name="Science">
        <title>The Paleozoic origin of enzymatic lignin decomposition reconstructed from 31 fungal genomes.</title>
        <authorList>
            <person name="Floudas D."/>
            <person name="Binder M."/>
            <person name="Riley R."/>
            <person name="Barry K."/>
            <person name="Blanchette R.A."/>
            <person name="Henrissat B."/>
            <person name="Martinez A.T."/>
            <person name="Otillar R."/>
            <person name="Spatafora J.W."/>
            <person name="Yadav J.S."/>
            <person name="Aerts A."/>
            <person name="Benoit I."/>
            <person name="Boyd A."/>
            <person name="Carlson A."/>
            <person name="Copeland A."/>
            <person name="Coutinho P.M."/>
            <person name="de Vries R.P."/>
            <person name="Ferreira P."/>
            <person name="Findley K."/>
            <person name="Foster B."/>
            <person name="Gaskell J."/>
            <person name="Glotzer D."/>
            <person name="Gorecki P."/>
            <person name="Heitman J."/>
            <person name="Hesse C."/>
            <person name="Hori C."/>
            <person name="Igarashi K."/>
            <person name="Jurgens J.A."/>
            <person name="Kallen N."/>
            <person name="Kersten P."/>
            <person name="Kohler A."/>
            <person name="Kuees U."/>
            <person name="Kumar T.K.A."/>
            <person name="Kuo A."/>
            <person name="LaButti K."/>
            <person name="Larrondo L.F."/>
            <person name="Lindquist E."/>
            <person name="Ling A."/>
            <person name="Lombard V."/>
            <person name="Lucas S."/>
            <person name="Lundell T."/>
            <person name="Martin R."/>
            <person name="McLaughlin D.J."/>
            <person name="Morgenstern I."/>
            <person name="Morin E."/>
            <person name="Murat C."/>
            <person name="Nagy L.G."/>
            <person name="Nolan M."/>
            <person name="Ohm R.A."/>
            <person name="Patyshakuliyeva A."/>
            <person name="Rokas A."/>
            <person name="Ruiz-Duenas F.J."/>
            <person name="Sabat G."/>
            <person name="Salamov A."/>
            <person name="Samejima M."/>
            <person name="Schmutz J."/>
            <person name="Slot J.C."/>
            <person name="St John F."/>
            <person name="Stenlid J."/>
            <person name="Sun H."/>
            <person name="Sun S."/>
            <person name="Syed K."/>
            <person name="Tsang A."/>
            <person name="Wiebenga A."/>
            <person name="Young D."/>
            <person name="Pisabarro A."/>
            <person name="Eastwood D.C."/>
            <person name="Martin F."/>
            <person name="Cullen D."/>
            <person name="Grigoriev I.V."/>
            <person name="Hibbett D.S."/>
        </authorList>
    </citation>
    <scope>NUCLEOTIDE SEQUENCE [LARGE SCALE GENOMIC DNA]</scope>
    <source>
        <strain evidence="3">FP-91666</strain>
    </source>
</reference>
<dbReference type="EMBL" id="JH687401">
    <property type="protein sequence ID" value="EIM79786.1"/>
    <property type="molecule type" value="Genomic_DNA"/>
</dbReference>
<evidence type="ECO:0000313" key="2">
    <source>
        <dbReference type="EMBL" id="EIM79786.1"/>
    </source>
</evidence>
<dbReference type="GeneID" id="18798451"/>
<dbReference type="SUPFAM" id="SSF54427">
    <property type="entry name" value="NTF2-like"/>
    <property type="match status" value="1"/>
</dbReference>
<name>R7RWN5_STEHR</name>
<proteinExistence type="predicted"/>
<keyword evidence="3" id="KW-1185">Reference proteome</keyword>
<dbReference type="PANTHER" id="PTHR38436:SF3">
    <property type="entry name" value="CARBOXYMETHYLENEBUTENOLIDASE-RELATED"/>
    <property type="match status" value="1"/>
</dbReference>
<dbReference type="Gene3D" id="3.10.450.50">
    <property type="match status" value="1"/>
</dbReference>
<protein>
    <submittedName>
        <fullName evidence="2">Uncharacterized protein</fullName>
    </submittedName>
</protein>
<dbReference type="Proteomes" id="UP000053927">
    <property type="component" value="Unassembled WGS sequence"/>
</dbReference>
<gene>
    <name evidence="2" type="ORF">STEHIDRAFT_135598</name>
</gene>
<feature type="region of interest" description="Disordered" evidence="1">
    <location>
        <begin position="1"/>
        <end position="30"/>
    </location>
</feature>
<dbReference type="InterPro" id="IPR009959">
    <property type="entry name" value="Cyclase_SnoaL-like"/>
</dbReference>
<accession>R7RWN5</accession>
<dbReference type="KEGG" id="shs:STEHIDRAFT_135598"/>
<dbReference type="AlphaFoldDB" id="R7RWN5"/>
<organism evidence="2 3">
    <name type="scientific">Stereum hirsutum (strain FP-91666)</name>
    <name type="common">White-rot fungus</name>
    <dbReference type="NCBI Taxonomy" id="721885"/>
    <lineage>
        <taxon>Eukaryota</taxon>
        <taxon>Fungi</taxon>
        <taxon>Dikarya</taxon>
        <taxon>Basidiomycota</taxon>
        <taxon>Agaricomycotina</taxon>
        <taxon>Agaricomycetes</taxon>
        <taxon>Russulales</taxon>
        <taxon>Stereaceae</taxon>
        <taxon>Stereum</taxon>
    </lineage>
</organism>
<dbReference type="InterPro" id="IPR032710">
    <property type="entry name" value="NTF2-like_dom_sf"/>
</dbReference>
<dbReference type="eggNOG" id="ENOG502QWD6">
    <property type="taxonomic scope" value="Eukaryota"/>
</dbReference>
<dbReference type="RefSeq" id="XP_007311103.1">
    <property type="nucleotide sequence ID" value="XM_007311041.1"/>
</dbReference>
<dbReference type="OrthoDB" id="5440at2759"/>
<evidence type="ECO:0000256" key="1">
    <source>
        <dbReference type="SAM" id="MobiDB-lite"/>
    </source>
</evidence>
<dbReference type="PANTHER" id="PTHR38436">
    <property type="entry name" value="POLYKETIDE CYCLASE SNOAL-LIKE DOMAIN"/>
    <property type="match status" value="1"/>
</dbReference>
<sequence length="408" mass="44142">MSSDAVGLNRYHKHPQCKTTPEQPVPLPSAPLQIISESPSIVLQPPLTRRGTGPGLIVTLPPSLSLQPNPKGKPLDPEPVQKWAEEGFAVVGITATETELEAAVVKALDSLEGLEEVGIKDKVAVLGTSIERHFSAISSIVSENPKLVCIAAYISLGSNLSTVSTSFPTLFHISSPDAEAPPSDAISAKADTTSQTATYPSTSSPFFVLPNSSSYDPGNASLAHTTALVFFRKHLGGPNFDIAAIWEEHIPTSSLPRGLWRELWGQWWYAEPYVNHVPTMTGGIGRKALSAFYRDHFIFANPADTSMQTVSRTVGPDRVVDEFILRMTHDRTVDWLLPKVPPTGKKIAVPMLGVINVRGDRLYHGPTPQGKRLKLPISEGNSSARLLIDETDGVSNEMFGEDWGVTDA</sequence>
<evidence type="ECO:0000313" key="3">
    <source>
        <dbReference type="Proteomes" id="UP000053927"/>
    </source>
</evidence>
<dbReference type="GO" id="GO:0030638">
    <property type="term" value="P:polyketide metabolic process"/>
    <property type="evidence" value="ECO:0007669"/>
    <property type="project" value="InterPro"/>
</dbReference>